<feature type="domain" description="Torsin-1A-interacting protein 1/2 AAA+ activator" evidence="12">
    <location>
        <begin position="169"/>
        <end position="366"/>
    </location>
</feature>
<keyword evidence="4 11" id="KW-0812">Transmembrane</keyword>
<evidence type="ECO:0000256" key="5">
    <source>
        <dbReference type="ARBA" id="ARBA00022989"/>
    </source>
</evidence>
<name>A0AAV4SFS4_9ARAC</name>
<keyword evidence="5 11" id="KW-1133">Transmembrane helix</keyword>
<keyword evidence="14" id="KW-1185">Reference proteome</keyword>
<evidence type="ECO:0000256" key="11">
    <source>
        <dbReference type="SAM" id="Phobius"/>
    </source>
</evidence>
<protein>
    <recommendedName>
        <fullName evidence="12">Torsin-1A-interacting protein 1/2 AAA+ activator domain-containing protein</fullName>
    </recommendedName>
</protein>
<dbReference type="InterPro" id="IPR038599">
    <property type="entry name" value="LAP1C-like_C_sf"/>
</dbReference>
<evidence type="ECO:0000256" key="6">
    <source>
        <dbReference type="ARBA" id="ARBA00023136"/>
    </source>
</evidence>
<dbReference type="InterPro" id="IPR008662">
    <property type="entry name" value="TOIP1/2"/>
</dbReference>
<feature type="compositionally biased region" description="Acidic residues" evidence="10">
    <location>
        <begin position="100"/>
        <end position="118"/>
    </location>
</feature>
<reference evidence="13 14" key="1">
    <citation type="submission" date="2021-06" db="EMBL/GenBank/DDBJ databases">
        <title>Caerostris darwini draft genome.</title>
        <authorList>
            <person name="Kono N."/>
            <person name="Arakawa K."/>
        </authorList>
    </citation>
    <scope>NUCLEOTIDE SEQUENCE [LARGE SCALE GENOMIC DNA]</scope>
</reference>
<dbReference type="EMBL" id="BPLQ01007740">
    <property type="protein sequence ID" value="GIY32031.1"/>
    <property type="molecule type" value="Genomic_DNA"/>
</dbReference>
<dbReference type="GO" id="GO:0005635">
    <property type="term" value="C:nuclear envelope"/>
    <property type="evidence" value="ECO:0007669"/>
    <property type="project" value="UniProtKB-SubCell"/>
</dbReference>
<dbReference type="Gene3D" id="3.40.50.12190">
    <property type="match status" value="1"/>
</dbReference>
<dbReference type="InterPro" id="IPR046753">
    <property type="entry name" value="TOIP1/2_C"/>
</dbReference>
<keyword evidence="3" id="KW-0597">Phosphoprotein</keyword>
<evidence type="ECO:0000313" key="14">
    <source>
        <dbReference type="Proteomes" id="UP001054837"/>
    </source>
</evidence>
<proteinExistence type="inferred from homology"/>
<feature type="transmembrane region" description="Helical" evidence="11">
    <location>
        <begin position="144"/>
        <end position="165"/>
    </location>
</feature>
<feature type="compositionally biased region" description="Basic and acidic residues" evidence="10">
    <location>
        <begin position="37"/>
        <end position="55"/>
    </location>
</feature>
<comment type="subcellular location">
    <subcellularLocation>
        <location evidence="9">Endomembrane system</location>
        <topology evidence="9">Single-pass membrane protein</topology>
    </subcellularLocation>
    <subcellularLocation>
        <location evidence="1">Nucleus envelope</location>
    </subcellularLocation>
</comment>
<keyword evidence="7" id="KW-0325">Glycoprotein</keyword>
<feature type="compositionally biased region" description="Polar residues" evidence="10">
    <location>
        <begin position="62"/>
        <end position="71"/>
    </location>
</feature>
<comment type="similarity">
    <text evidence="2">Belongs to the TOR1AIP family.</text>
</comment>
<evidence type="ECO:0000256" key="3">
    <source>
        <dbReference type="ARBA" id="ARBA00022553"/>
    </source>
</evidence>
<dbReference type="GO" id="GO:0016020">
    <property type="term" value="C:membrane"/>
    <property type="evidence" value="ECO:0007669"/>
    <property type="project" value="TreeGrafter"/>
</dbReference>
<dbReference type="PANTHER" id="PTHR18843">
    <property type="entry name" value="TORSIN-1A-INTERACTING PROTEIN"/>
    <property type="match status" value="1"/>
</dbReference>
<sequence length="374" mass="42153">MRSKTTDDNMDLKRRSLHANSNSKKEEKILNVQNDFKNQDHEKKSPSRQNDRLSECSEEENAFQNQAADSSMSKDKSPYSTQQLKQNRRFRDSAHRNENSEDEDLPISTENEQEDSYECEPSVEYSPESYIPESNRSMSESSSCLVLIVVVLSVLCTCVIAGYIFNNKKQIPVQNQLETTALISNLKQEFKDQHSMTFRIIKSALANVLKTEPKAPAIIMLIATNGSESLTNQFALKLANLLLESNNPIVISGKDYKLANSDWAKKEIDDIIQKNLIPDQIGVVLVEDLDLIPGEAALVFHSYCDGENAPFKKSVFLLTVANGKTYDENFGPKIWDKDIHHHLFSAWNHMGTDQLAPLVTRLTVSVAAIRTLKG</sequence>
<dbReference type="AlphaFoldDB" id="A0AAV4SFS4"/>
<dbReference type="Pfam" id="PF05609">
    <property type="entry name" value="LAP1_C"/>
    <property type="match status" value="1"/>
</dbReference>
<feature type="compositionally biased region" description="Basic and acidic residues" evidence="10">
    <location>
        <begin position="89"/>
        <end position="99"/>
    </location>
</feature>
<evidence type="ECO:0000256" key="7">
    <source>
        <dbReference type="ARBA" id="ARBA00023180"/>
    </source>
</evidence>
<accession>A0AAV4SFS4</accession>
<evidence type="ECO:0000256" key="8">
    <source>
        <dbReference type="ARBA" id="ARBA00023242"/>
    </source>
</evidence>
<evidence type="ECO:0000256" key="9">
    <source>
        <dbReference type="ARBA" id="ARBA00037847"/>
    </source>
</evidence>
<organism evidence="13 14">
    <name type="scientific">Caerostris darwini</name>
    <dbReference type="NCBI Taxonomy" id="1538125"/>
    <lineage>
        <taxon>Eukaryota</taxon>
        <taxon>Metazoa</taxon>
        <taxon>Ecdysozoa</taxon>
        <taxon>Arthropoda</taxon>
        <taxon>Chelicerata</taxon>
        <taxon>Arachnida</taxon>
        <taxon>Araneae</taxon>
        <taxon>Araneomorphae</taxon>
        <taxon>Entelegynae</taxon>
        <taxon>Araneoidea</taxon>
        <taxon>Araneidae</taxon>
        <taxon>Caerostris</taxon>
    </lineage>
</organism>
<keyword evidence="6 11" id="KW-0472">Membrane</keyword>
<evidence type="ECO:0000256" key="1">
    <source>
        <dbReference type="ARBA" id="ARBA00004259"/>
    </source>
</evidence>
<evidence type="ECO:0000259" key="12">
    <source>
        <dbReference type="Pfam" id="PF05609"/>
    </source>
</evidence>
<feature type="compositionally biased region" description="Basic and acidic residues" evidence="10">
    <location>
        <begin position="1"/>
        <end position="14"/>
    </location>
</feature>
<evidence type="ECO:0000256" key="10">
    <source>
        <dbReference type="SAM" id="MobiDB-lite"/>
    </source>
</evidence>
<evidence type="ECO:0000313" key="13">
    <source>
        <dbReference type="EMBL" id="GIY32031.1"/>
    </source>
</evidence>
<keyword evidence="8" id="KW-0539">Nucleus</keyword>
<comment type="caution">
    <text evidence="13">The sequence shown here is derived from an EMBL/GenBank/DDBJ whole genome shotgun (WGS) entry which is preliminary data.</text>
</comment>
<dbReference type="GO" id="GO:0061024">
    <property type="term" value="P:membrane organization"/>
    <property type="evidence" value="ECO:0007669"/>
    <property type="project" value="TreeGrafter"/>
</dbReference>
<dbReference type="PANTHER" id="PTHR18843:SF7">
    <property type="entry name" value="LAMINA-ASSOCIATED POLYPEPTIDE 1B ISOFORM 1-RELATED"/>
    <property type="match status" value="1"/>
</dbReference>
<evidence type="ECO:0000256" key="2">
    <source>
        <dbReference type="ARBA" id="ARBA00007860"/>
    </source>
</evidence>
<dbReference type="GO" id="GO:0001671">
    <property type="term" value="F:ATPase activator activity"/>
    <property type="evidence" value="ECO:0007669"/>
    <property type="project" value="InterPro"/>
</dbReference>
<feature type="region of interest" description="Disordered" evidence="10">
    <location>
        <begin position="1"/>
        <end position="134"/>
    </location>
</feature>
<dbReference type="Proteomes" id="UP001054837">
    <property type="component" value="Unassembled WGS sequence"/>
</dbReference>
<gene>
    <name evidence="13" type="ORF">CDAR_411261</name>
</gene>
<evidence type="ECO:0000256" key="4">
    <source>
        <dbReference type="ARBA" id="ARBA00022692"/>
    </source>
</evidence>